<keyword evidence="4" id="KW-1185">Reference proteome</keyword>
<sequence length="196" mass="21157">MPYSSRTPTVSGSGEPHRRRLIGGHEVTRLEMAAGVVRPIAAGVILLCGYFLLPINAASNSKTLGFVVGVALLIAFCGYEIHHFLHSPYPVVTALEMLVALATFYVIAFATVYFIYSDYDHGSFTEKLTRIDALYFSLTVFTTTGFGDITAVAQETRVAVSIQMVSTLALLGLGIRFLSLLVNARRTPTGHEGPVG</sequence>
<organism evidence="3 4">
    <name type="scientific">Gordonia oryzae</name>
    <dbReference type="NCBI Taxonomy" id="2487349"/>
    <lineage>
        <taxon>Bacteria</taxon>
        <taxon>Bacillati</taxon>
        <taxon>Actinomycetota</taxon>
        <taxon>Actinomycetes</taxon>
        <taxon>Mycobacteriales</taxon>
        <taxon>Gordoniaceae</taxon>
        <taxon>Gordonia</taxon>
    </lineage>
</organism>
<dbReference type="EMBL" id="RKMH01000010">
    <property type="protein sequence ID" value="RPA58993.1"/>
    <property type="molecule type" value="Genomic_DNA"/>
</dbReference>
<evidence type="ECO:0000313" key="3">
    <source>
        <dbReference type="EMBL" id="RPA58993.1"/>
    </source>
</evidence>
<evidence type="ECO:0000256" key="1">
    <source>
        <dbReference type="SAM" id="Phobius"/>
    </source>
</evidence>
<feature type="transmembrane region" description="Helical" evidence="1">
    <location>
        <begin position="36"/>
        <end position="53"/>
    </location>
</feature>
<name>A0A3N4G8D3_9ACTN</name>
<accession>A0A3N4G8D3</accession>
<evidence type="ECO:0000259" key="2">
    <source>
        <dbReference type="Pfam" id="PF07885"/>
    </source>
</evidence>
<dbReference type="Proteomes" id="UP000267536">
    <property type="component" value="Unassembled WGS sequence"/>
</dbReference>
<feature type="transmembrane region" description="Helical" evidence="1">
    <location>
        <begin position="97"/>
        <end position="116"/>
    </location>
</feature>
<keyword evidence="3" id="KW-0406">Ion transport</keyword>
<dbReference type="OrthoDB" id="9799090at2"/>
<gene>
    <name evidence="3" type="ORF">EF294_14270</name>
</gene>
<keyword evidence="1" id="KW-0812">Transmembrane</keyword>
<dbReference type="Gene3D" id="1.10.287.70">
    <property type="match status" value="1"/>
</dbReference>
<keyword evidence="3" id="KW-0813">Transport</keyword>
<feature type="transmembrane region" description="Helical" evidence="1">
    <location>
        <begin position="158"/>
        <end position="178"/>
    </location>
</feature>
<keyword evidence="1" id="KW-0472">Membrane</keyword>
<keyword evidence="1" id="KW-1133">Transmembrane helix</keyword>
<dbReference type="AlphaFoldDB" id="A0A3N4G8D3"/>
<feature type="transmembrane region" description="Helical" evidence="1">
    <location>
        <begin position="128"/>
        <end position="146"/>
    </location>
</feature>
<reference evidence="3 4" key="1">
    <citation type="submission" date="2018-11" db="EMBL/GenBank/DDBJ databases">
        <title>Draft genome sequence of Gordonia sp. RS15-1S isolated from rice stems.</title>
        <authorList>
            <person name="Muangham S."/>
        </authorList>
    </citation>
    <scope>NUCLEOTIDE SEQUENCE [LARGE SCALE GENOMIC DNA]</scope>
    <source>
        <strain evidence="3 4">RS15-1S</strain>
    </source>
</reference>
<comment type="caution">
    <text evidence="3">The sequence shown here is derived from an EMBL/GenBank/DDBJ whole genome shotgun (WGS) entry which is preliminary data.</text>
</comment>
<evidence type="ECO:0000313" key="4">
    <source>
        <dbReference type="Proteomes" id="UP000267536"/>
    </source>
</evidence>
<feature type="domain" description="Potassium channel" evidence="2">
    <location>
        <begin position="103"/>
        <end position="176"/>
    </location>
</feature>
<proteinExistence type="predicted"/>
<dbReference type="GO" id="GO:0034220">
    <property type="term" value="P:monoatomic ion transmembrane transport"/>
    <property type="evidence" value="ECO:0007669"/>
    <property type="project" value="UniProtKB-KW"/>
</dbReference>
<protein>
    <submittedName>
        <fullName evidence="3">Two pore domain potassium channel family protein</fullName>
    </submittedName>
</protein>
<dbReference type="Pfam" id="PF07885">
    <property type="entry name" value="Ion_trans_2"/>
    <property type="match status" value="1"/>
</dbReference>
<keyword evidence="3" id="KW-0407">Ion channel</keyword>
<dbReference type="InterPro" id="IPR013099">
    <property type="entry name" value="K_chnl_dom"/>
</dbReference>
<feature type="transmembrane region" description="Helical" evidence="1">
    <location>
        <begin position="65"/>
        <end position="85"/>
    </location>
</feature>
<dbReference type="SUPFAM" id="SSF81324">
    <property type="entry name" value="Voltage-gated potassium channels"/>
    <property type="match status" value="1"/>
</dbReference>